<keyword evidence="3" id="KW-1185">Reference proteome</keyword>
<dbReference type="Proteomes" id="UP000321532">
    <property type="component" value="Unassembled WGS sequence"/>
</dbReference>
<proteinExistence type="predicted"/>
<accession>A0A512AS77</accession>
<dbReference type="SUPFAM" id="SSF52317">
    <property type="entry name" value="Class I glutamine amidotransferase-like"/>
    <property type="match status" value="1"/>
</dbReference>
<gene>
    <name evidence="2" type="ORF">AAE02nite_02250</name>
</gene>
<keyword evidence="1" id="KW-1133">Transmembrane helix</keyword>
<feature type="transmembrane region" description="Helical" evidence="1">
    <location>
        <begin position="543"/>
        <end position="560"/>
    </location>
</feature>
<reference evidence="2 3" key="1">
    <citation type="submission" date="2019-07" db="EMBL/GenBank/DDBJ databases">
        <title>Whole genome shotgun sequence of Adhaeribacter aerolatus NBRC 106133.</title>
        <authorList>
            <person name="Hosoyama A."/>
            <person name="Uohara A."/>
            <person name="Ohji S."/>
            <person name="Ichikawa N."/>
        </authorList>
    </citation>
    <scope>NUCLEOTIDE SEQUENCE [LARGE SCALE GENOMIC DNA]</scope>
    <source>
        <strain evidence="2 3">NBRC 106133</strain>
    </source>
</reference>
<evidence type="ECO:0000313" key="3">
    <source>
        <dbReference type="Proteomes" id="UP000321532"/>
    </source>
</evidence>
<evidence type="ECO:0000313" key="2">
    <source>
        <dbReference type="EMBL" id="GEO02561.1"/>
    </source>
</evidence>
<keyword evidence="1" id="KW-0472">Membrane</keyword>
<evidence type="ECO:0000256" key="1">
    <source>
        <dbReference type="SAM" id="Phobius"/>
    </source>
</evidence>
<protein>
    <recommendedName>
        <fullName evidence="4">Aerotolerance regulator N-terminal domain-containing protein</fullName>
    </recommendedName>
</protein>
<dbReference type="InterPro" id="IPR029062">
    <property type="entry name" value="Class_I_gatase-like"/>
</dbReference>
<organism evidence="2 3">
    <name type="scientific">Adhaeribacter aerolatus</name>
    <dbReference type="NCBI Taxonomy" id="670289"/>
    <lineage>
        <taxon>Bacteria</taxon>
        <taxon>Pseudomonadati</taxon>
        <taxon>Bacteroidota</taxon>
        <taxon>Cytophagia</taxon>
        <taxon>Cytophagales</taxon>
        <taxon>Hymenobacteraceae</taxon>
        <taxon>Adhaeribacter</taxon>
    </lineage>
</organism>
<sequence>MATVIAVASLVLMVLPPQRKISLNASDIILLTPGFSADSLNSLKKLLPPRPIILSYKDAASRYPALATVAALPYLYPSAQRIHLLGFGLDKAELAGLDSVQLIPHLSAPPEGFTIVHWPNKLQLGEPLNISGQFYQKKKQGTKIYLQSGSSVLDSLVLSAAGTNRFTLRYQPKQVGRSVFSLLRKDAAGKQLAGLVPVQVEPRKLYHVLLLSSSPNFEFKFLKNFLAGQQHGVAWRISISKAIYQTEYLNLPKKPLERLTPNLLRSFDLVITDPDMLQSLDSAERNALFLAVQNGLGLLLIPESLPLKATPALFKDFKFISQSNPSGNPVQVSWQNQSKTYPATALPFAISVQANQQKLVWTNKSTLAASQPYNWGKVGITLIPQTFSWQLAGNTTQYSAFWSHLLGQLIKPEIQDFSWHLLHPLSAVVHQPVSLQLSDYTFSTGAALPEAEVKRVGTNPFELPLLQDQVLPHRFTGQFWPLESGWHQVNKLNGPPSYFYIYPDSVWQTVRQNKLIQLNQEYAQKHAAPLSAVKIRRQEVPILPVWFFCLFLLAAGFLWVEEKL</sequence>
<evidence type="ECO:0008006" key="4">
    <source>
        <dbReference type="Google" id="ProtNLM"/>
    </source>
</evidence>
<keyword evidence="1" id="KW-0812">Transmembrane</keyword>
<dbReference type="AlphaFoldDB" id="A0A512AS77"/>
<name>A0A512AS77_9BACT</name>
<dbReference type="RefSeq" id="WP_146894597.1">
    <property type="nucleotide sequence ID" value="NZ_BJYS01000001.1"/>
</dbReference>
<comment type="caution">
    <text evidence="2">The sequence shown here is derived from an EMBL/GenBank/DDBJ whole genome shotgun (WGS) entry which is preliminary data.</text>
</comment>
<dbReference type="OrthoDB" id="980086at2"/>
<dbReference type="EMBL" id="BJYS01000001">
    <property type="protein sequence ID" value="GEO02561.1"/>
    <property type="molecule type" value="Genomic_DNA"/>
</dbReference>